<keyword evidence="1" id="KW-0732">Signal</keyword>
<dbReference type="NCBIfam" id="TIGR04131">
    <property type="entry name" value="Bac_Flav_CTERM"/>
    <property type="match status" value="1"/>
</dbReference>
<evidence type="ECO:0000313" key="4">
    <source>
        <dbReference type="Proteomes" id="UP000837803"/>
    </source>
</evidence>
<dbReference type="InterPro" id="IPR035986">
    <property type="entry name" value="PKD_dom_sf"/>
</dbReference>
<dbReference type="PROSITE" id="PS50093">
    <property type="entry name" value="PKD"/>
    <property type="match status" value="2"/>
</dbReference>
<dbReference type="InterPro" id="IPR022409">
    <property type="entry name" value="PKD/Chitinase_dom"/>
</dbReference>
<protein>
    <recommendedName>
        <fullName evidence="2">PKD domain-containing protein</fullName>
    </recommendedName>
</protein>
<evidence type="ECO:0000256" key="1">
    <source>
        <dbReference type="SAM" id="SignalP"/>
    </source>
</evidence>
<feature type="signal peptide" evidence="1">
    <location>
        <begin position="1"/>
        <end position="19"/>
    </location>
</feature>
<name>A0ABN8F1C3_9BACT</name>
<dbReference type="InterPro" id="IPR026341">
    <property type="entry name" value="T9SS_type_B"/>
</dbReference>
<reference evidence="3" key="1">
    <citation type="submission" date="2021-12" db="EMBL/GenBank/DDBJ databases">
        <authorList>
            <person name="Rodrigo-Torres L."/>
            <person name="Arahal R. D."/>
            <person name="Lucena T."/>
        </authorList>
    </citation>
    <scope>NUCLEOTIDE SEQUENCE</scope>
    <source>
        <strain evidence="3">CECT 8419</strain>
    </source>
</reference>
<feature type="domain" description="PKD" evidence="2">
    <location>
        <begin position="556"/>
        <end position="596"/>
    </location>
</feature>
<proteinExistence type="predicted"/>
<sequence>MFTAAVALLFLLAPGNLRADHIVGGEFQYLFIGWLNDDPSTGIRRYQVYLNVYRDCIGGGACFDGGDNLDRKAPKETCVVQPGEPAKSADMHITVYDGDRVVPEYSSLSVPFVGGFSDVSVNLGNPCLVLTEEVCQELHTYTFTLELPVSDDPYTIAYQRCCRNESIRNLLNGNSIGATYFIQILPEAQLRENDSPRFNIFPPIAICINADFRIDLGAEDNNGDSLAYKMCDAKIGAGRDELGPGPRTPTPFDDLAPLIESPFPYTSVQYLEPRYNVDNQLGVGSQLRIDPVTGELSGRPLYPGTHVIAVCVEEWSRDSVPVFLGETKREFQLSVSRCGSTVSADLLETEIDEQGRFYIKQCGFGPNTIINESTLESSITSYDWELLGPGGSPLSGTSRDFNTNINQRGIYEGQMFLNRNSFAENCKDTALFLLEVLPGIDPDFETTEVVCDPEPVLFTDLSTTESGQRITGYAWDFGDSTARGRSLNRAPSYLYQRGGEFNAVLTVTDENGCADSISKPVPYFPSPRTLLLEPDQGFGCAPYTKDFINRSIPISDAYTFEWQFGDGGSSDARDPTHEYEQPGRYDVYLGVTSPIGCFVDTIFQELVDVRTSPIADFGFLPERPTNVLPDFTVTDRSIGANNYRYTVTNGQGDQLFTTPLAEFDYRLRDTATLYINQLVSHPSGCQDSITKSISLYLTNAFTAPNAFTPNGDGVNDQWRPEGYWEGASDYRLRIWNRWGELIFATSDVEGAWDGTFKGSNSPGGGYLWDVAFVNSQGEVESFKGGLVLIR</sequence>
<dbReference type="InterPro" id="IPR013783">
    <property type="entry name" value="Ig-like_fold"/>
</dbReference>
<dbReference type="Proteomes" id="UP000837803">
    <property type="component" value="Unassembled WGS sequence"/>
</dbReference>
<accession>A0ABN8F1C3</accession>
<keyword evidence="4" id="KW-1185">Reference proteome</keyword>
<organism evidence="3 4">
    <name type="scientific">Neolewinella maritima</name>
    <dbReference type="NCBI Taxonomy" id="1383882"/>
    <lineage>
        <taxon>Bacteria</taxon>
        <taxon>Pseudomonadati</taxon>
        <taxon>Bacteroidota</taxon>
        <taxon>Saprospiria</taxon>
        <taxon>Saprospirales</taxon>
        <taxon>Lewinellaceae</taxon>
        <taxon>Neolewinella</taxon>
    </lineage>
</organism>
<dbReference type="SMART" id="SM00089">
    <property type="entry name" value="PKD"/>
    <property type="match status" value="2"/>
</dbReference>
<dbReference type="SUPFAM" id="SSF49299">
    <property type="entry name" value="PKD domain"/>
    <property type="match status" value="2"/>
</dbReference>
<dbReference type="CDD" id="cd00146">
    <property type="entry name" value="PKD"/>
    <property type="match status" value="2"/>
</dbReference>
<dbReference type="Pfam" id="PF18911">
    <property type="entry name" value="PKD_4"/>
    <property type="match status" value="2"/>
</dbReference>
<dbReference type="InterPro" id="IPR000601">
    <property type="entry name" value="PKD_dom"/>
</dbReference>
<dbReference type="Pfam" id="PF13585">
    <property type="entry name" value="CHU_C"/>
    <property type="match status" value="1"/>
</dbReference>
<dbReference type="EMBL" id="CAKLPZ010000001">
    <property type="protein sequence ID" value="CAH1000513.1"/>
    <property type="molecule type" value="Genomic_DNA"/>
</dbReference>
<evidence type="ECO:0000259" key="2">
    <source>
        <dbReference type="PROSITE" id="PS50093"/>
    </source>
</evidence>
<feature type="domain" description="PKD" evidence="2">
    <location>
        <begin position="461"/>
        <end position="521"/>
    </location>
</feature>
<feature type="chain" id="PRO_5046060734" description="PKD domain-containing protein" evidence="1">
    <location>
        <begin position="20"/>
        <end position="790"/>
    </location>
</feature>
<dbReference type="Gene3D" id="2.60.40.10">
    <property type="entry name" value="Immunoglobulins"/>
    <property type="match status" value="2"/>
</dbReference>
<evidence type="ECO:0000313" key="3">
    <source>
        <dbReference type="EMBL" id="CAH1000513.1"/>
    </source>
</evidence>
<comment type="caution">
    <text evidence="3">The sequence shown here is derived from an EMBL/GenBank/DDBJ whole genome shotgun (WGS) entry which is preliminary data.</text>
</comment>
<gene>
    <name evidence="3" type="ORF">LEM8419_01666</name>
</gene>